<dbReference type="Gramene" id="MELO3C031451.2.1">
    <property type="protein sequence ID" value="MELO3C031451.2.1"/>
    <property type="gene ID" value="MELO3C031451.2"/>
</dbReference>
<dbReference type="AlphaFoldDB" id="A0A9I9EBX9"/>
<protein>
    <submittedName>
        <fullName evidence="2">Uncharacterized protein</fullName>
    </submittedName>
</protein>
<evidence type="ECO:0000313" key="2">
    <source>
        <dbReference type="EnsemblPlants" id="MELO3C031451.2.1"/>
    </source>
</evidence>
<accession>A0A9I9EBX9</accession>
<reference evidence="2" key="1">
    <citation type="submission" date="2023-03" db="UniProtKB">
        <authorList>
            <consortium name="EnsemblPlants"/>
        </authorList>
    </citation>
    <scope>IDENTIFICATION</scope>
</reference>
<sequence length="89" mass="10618">MDSYQGQKTKEIKNTQEHSKSHQSIEKCPKNLKIFVWPFSFPSKLESQSHNLQYNTKWKKFHGYCPRMTKIRPSDLKITPKSLSQEEYI</sequence>
<feature type="region of interest" description="Disordered" evidence="1">
    <location>
        <begin position="1"/>
        <end position="25"/>
    </location>
</feature>
<proteinExistence type="predicted"/>
<organism evidence="2">
    <name type="scientific">Cucumis melo</name>
    <name type="common">Muskmelon</name>
    <dbReference type="NCBI Taxonomy" id="3656"/>
    <lineage>
        <taxon>Eukaryota</taxon>
        <taxon>Viridiplantae</taxon>
        <taxon>Streptophyta</taxon>
        <taxon>Embryophyta</taxon>
        <taxon>Tracheophyta</taxon>
        <taxon>Spermatophyta</taxon>
        <taxon>Magnoliopsida</taxon>
        <taxon>eudicotyledons</taxon>
        <taxon>Gunneridae</taxon>
        <taxon>Pentapetalae</taxon>
        <taxon>rosids</taxon>
        <taxon>fabids</taxon>
        <taxon>Cucurbitales</taxon>
        <taxon>Cucurbitaceae</taxon>
        <taxon>Benincaseae</taxon>
        <taxon>Cucumis</taxon>
    </lineage>
</organism>
<feature type="compositionally biased region" description="Basic and acidic residues" evidence="1">
    <location>
        <begin position="8"/>
        <end position="25"/>
    </location>
</feature>
<dbReference type="EnsemblPlants" id="MELO3C031451.2.1">
    <property type="protein sequence ID" value="MELO3C031451.2.1"/>
    <property type="gene ID" value="MELO3C031451.2"/>
</dbReference>
<evidence type="ECO:0000256" key="1">
    <source>
        <dbReference type="SAM" id="MobiDB-lite"/>
    </source>
</evidence>
<name>A0A9I9EBX9_CUCME</name>